<dbReference type="EMBL" id="JAGYWB010000004">
    <property type="protein sequence ID" value="KAI0525244.1"/>
    <property type="molecule type" value="Genomic_DNA"/>
</dbReference>
<comment type="caution">
    <text evidence="2">The sequence shown here is derived from an EMBL/GenBank/DDBJ whole genome shotgun (WGS) entry which is preliminary data.</text>
</comment>
<accession>A0A8T3C3E0</accession>
<evidence type="ECO:0000313" key="3">
    <source>
        <dbReference type="Proteomes" id="UP000829196"/>
    </source>
</evidence>
<dbReference type="AlphaFoldDB" id="A0A8T3C3E0"/>
<feature type="region of interest" description="Disordered" evidence="1">
    <location>
        <begin position="45"/>
        <end position="80"/>
    </location>
</feature>
<reference evidence="2" key="1">
    <citation type="journal article" date="2022" name="Front. Genet.">
        <title>Chromosome-Scale Assembly of the Dendrobium nobile Genome Provides Insights Into the Molecular Mechanism of the Biosynthesis of the Medicinal Active Ingredient of Dendrobium.</title>
        <authorList>
            <person name="Xu Q."/>
            <person name="Niu S.-C."/>
            <person name="Li K.-L."/>
            <person name="Zheng P.-J."/>
            <person name="Zhang X.-J."/>
            <person name="Jia Y."/>
            <person name="Liu Y."/>
            <person name="Niu Y.-X."/>
            <person name="Yu L.-H."/>
            <person name="Chen D.-F."/>
            <person name="Zhang G.-Q."/>
        </authorList>
    </citation>
    <scope>NUCLEOTIDE SEQUENCE</scope>
    <source>
        <tissue evidence="2">Leaf</tissue>
    </source>
</reference>
<keyword evidence="3" id="KW-1185">Reference proteome</keyword>
<evidence type="ECO:0000256" key="1">
    <source>
        <dbReference type="SAM" id="MobiDB-lite"/>
    </source>
</evidence>
<evidence type="ECO:0000313" key="2">
    <source>
        <dbReference type="EMBL" id="KAI0525244.1"/>
    </source>
</evidence>
<dbReference type="Proteomes" id="UP000829196">
    <property type="component" value="Unassembled WGS sequence"/>
</dbReference>
<gene>
    <name evidence="2" type="ORF">KFK09_004637</name>
</gene>
<organism evidence="2 3">
    <name type="scientific">Dendrobium nobile</name>
    <name type="common">Orchid</name>
    <dbReference type="NCBI Taxonomy" id="94219"/>
    <lineage>
        <taxon>Eukaryota</taxon>
        <taxon>Viridiplantae</taxon>
        <taxon>Streptophyta</taxon>
        <taxon>Embryophyta</taxon>
        <taxon>Tracheophyta</taxon>
        <taxon>Spermatophyta</taxon>
        <taxon>Magnoliopsida</taxon>
        <taxon>Liliopsida</taxon>
        <taxon>Asparagales</taxon>
        <taxon>Orchidaceae</taxon>
        <taxon>Epidendroideae</taxon>
        <taxon>Malaxideae</taxon>
        <taxon>Dendrobiinae</taxon>
        <taxon>Dendrobium</taxon>
    </lineage>
</organism>
<feature type="compositionally biased region" description="Polar residues" evidence="1">
    <location>
        <begin position="69"/>
        <end position="80"/>
    </location>
</feature>
<name>A0A8T3C3E0_DENNO</name>
<sequence length="80" mass="8985">MGKSRIYPDLLNPSVRRIYGIWPTKRAKGTKLQQAPVVASDQNVVTFEPTGREKKRSQNSHEGAEQATHAISTPVKQRSR</sequence>
<proteinExistence type="predicted"/>
<protein>
    <submittedName>
        <fullName evidence="2">Uncharacterized protein</fullName>
    </submittedName>
</protein>